<keyword evidence="1" id="KW-0472">Membrane</keyword>
<dbReference type="InterPro" id="IPR031616">
    <property type="entry name" value="BsrE-like"/>
</dbReference>
<dbReference type="Proteomes" id="UP001595772">
    <property type="component" value="Unassembled WGS sequence"/>
</dbReference>
<comment type="caution">
    <text evidence="2">The sequence shown here is derived from an EMBL/GenBank/DDBJ whole genome shotgun (WGS) entry which is preliminary data.</text>
</comment>
<keyword evidence="3" id="KW-1185">Reference proteome</keyword>
<keyword evidence="1" id="KW-0812">Transmembrane</keyword>
<evidence type="ECO:0000256" key="1">
    <source>
        <dbReference type="SAM" id="Phobius"/>
    </source>
</evidence>
<name>A0ABV8H225_9BACI</name>
<protein>
    <submittedName>
        <fullName evidence="2">Holin-like toxin</fullName>
    </submittedName>
</protein>
<dbReference type="Pfam" id="PF16935">
    <property type="entry name" value="Hol_Tox"/>
    <property type="match status" value="1"/>
</dbReference>
<sequence>MTVFESLVLMISFGTLLVAVLSDHKK</sequence>
<dbReference type="RefSeq" id="WP_379497256.1">
    <property type="nucleotide sequence ID" value="NZ_JBHSAO010000008.1"/>
</dbReference>
<keyword evidence="1" id="KW-1133">Transmembrane helix</keyword>
<evidence type="ECO:0000313" key="3">
    <source>
        <dbReference type="Proteomes" id="UP001595772"/>
    </source>
</evidence>
<evidence type="ECO:0000313" key="2">
    <source>
        <dbReference type="EMBL" id="MFC4024434.1"/>
    </source>
</evidence>
<feature type="transmembrane region" description="Helical" evidence="1">
    <location>
        <begin position="6"/>
        <end position="22"/>
    </location>
</feature>
<reference evidence="3" key="1">
    <citation type="journal article" date="2019" name="Int. J. Syst. Evol. Microbiol.">
        <title>The Global Catalogue of Microorganisms (GCM) 10K type strain sequencing project: providing services to taxonomists for standard genome sequencing and annotation.</title>
        <authorList>
            <consortium name="The Broad Institute Genomics Platform"/>
            <consortium name="The Broad Institute Genome Sequencing Center for Infectious Disease"/>
            <person name="Wu L."/>
            <person name="Ma J."/>
        </authorList>
    </citation>
    <scope>NUCLEOTIDE SEQUENCE [LARGE SCALE GENOMIC DNA]</scope>
    <source>
        <strain evidence="3">IBRC-M 10703</strain>
    </source>
</reference>
<dbReference type="EMBL" id="JBHSAO010000008">
    <property type="protein sequence ID" value="MFC4024434.1"/>
    <property type="molecule type" value="Genomic_DNA"/>
</dbReference>
<proteinExistence type="predicted"/>
<accession>A0ABV8H225</accession>
<organism evidence="2 3">
    <name type="scientific">Oceanobacillus longus</name>
    <dbReference type="NCBI Taxonomy" id="930120"/>
    <lineage>
        <taxon>Bacteria</taxon>
        <taxon>Bacillati</taxon>
        <taxon>Bacillota</taxon>
        <taxon>Bacilli</taxon>
        <taxon>Bacillales</taxon>
        <taxon>Bacillaceae</taxon>
        <taxon>Oceanobacillus</taxon>
    </lineage>
</organism>
<gene>
    <name evidence="2" type="ORF">ACFOUV_11570</name>
</gene>